<feature type="compositionally biased region" description="Basic and acidic residues" evidence="1">
    <location>
        <begin position="140"/>
        <end position="153"/>
    </location>
</feature>
<dbReference type="Proteomes" id="UP001153328">
    <property type="component" value="Unassembled WGS sequence"/>
</dbReference>
<proteinExistence type="predicted"/>
<evidence type="ECO:0000313" key="3">
    <source>
        <dbReference type="Proteomes" id="UP001153328"/>
    </source>
</evidence>
<keyword evidence="2" id="KW-0560">Oxidoreductase</keyword>
<feature type="compositionally biased region" description="Basic residues" evidence="1">
    <location>
        <begin position="104"/>
        <end position="122"/>
    </location>
</feature>
<evidence type="ECO:0000256" key="1">
    <source>
        <dbReference type="SAM" id="MobiDB-lite"/>
    </source>
</evidence>
<feature type="compositionally biased region" description="Low complexity" evidence="1">
    <location>
        <begin position="213"/>
        <end position="224"/>
    </location>
</feature>
<feature type="compositionally biased region" description="Basic and acidic residues" evidence="1">
    <location>
        <begin position="180"/>
        <end position="191"/>
    </location>
</feature>
<dbReference type="EMBL" id="CAJVAX010000001">
    <property type="protein sequence ID" value="CAG7600522.1"/>
    <property type="molecule type" value="Genomic_DNA"/>
</dbReference>
<organism evidence="2 3">
    <name type="scientific">Actinacidiphila bryophytorum</name>
    <dbReference type="NCBI Taxonomy" id="1436133"/>
    <lineage>
        <taxon>Bacteria</taxon>
        <taxon>Bacillati</taxon>
        <taxon>Actinomycetota</taxon>
        <taxon>Actinomycetes</taxon>
        <taxon>Kitasatosporales</taxon>
        <taxon>Streptomycetaceae</taxon>
        <taxon>Actinacidiphila</taxon>
    </lineage>
</organism>
<reference evidence="2" key="1">
    <citation type="submission" date="2021-06" db="EMBL/GenBank/DDBJ databases">
        <authorList>
            <person name="Arsene-Ploetze F."/>
        </authorList>
    </citation>
    <scope>NUCLEOTIDE SEQUENCE</scope>
    <source>
        <strain evidence="2">SBRY1</strain>
    </source>
</reference>
<protein>
    <submittedName>
        <fullName evidence="2">Alcohol dehydrogenase</fullName>
        <ecNumber evidence="2">1.1.1.1</ecNumber>
    </submittedName>
</protein>
<name>A0A9W4GYK6_9ACTN</name>
<dbReference type="EC" id="1.1.1.1" evidence="2"/>
<feature type="region of interest" description="Disordered" evidence="1">
    <location>
        <begin position="29"/>
        <end position="250"/>
    </location>
</feature>
<dbReference type="GO" id="GO:0004022">
    <property type="term" value="F:alcohol dehydrogenase (NAD+) activity"/>
    <property type="evidence" value="ECO:0007669"/>
    <property type="project" value="UniProtKB-EC"/>
</dbReference>
<gene>
    <name evidence="2" type="ORF">SBRY_10334</name>
</gene>
<keyword evidence="3" id="KW-1185">Reference proteome</keyword>
<sequence>MSSAPRTPLRCCRSICTCRTGAGRWGRRMREGETRGFRGHRRTASAGPAGAGAGQLGERQAAGRHVHGAEPAARHQVGGRHGRGRRRRPPADDRTGTAADLQRRQARHRPDRALRLGRRQRPVRRDDRLAGPGRPPDGPAAERAERPARHQDPLPEPGHGHRHRPHRGQPTGHQPALPERAGDHRPADRHEPRVRHRPAAHHDAAAGQHQPRVRQQPARRYAAPRGRDEPDPPAAAHQPRPDVTGDPPCR</sequence>
<dbReference type="AlphaFoldDB" id="A0A9W4GYK6"/>
<comment type="caution">
    <text evidence="2">The sequence shown here is derived from an EMBL/GenBank/DDBJ whole genome shotgun (WGS) entry which is preliminary data.</text>
</comment>
<feature type="compositionally biased region" description="Basic residues" evidence="1">
    <location>
        <begin position="77"/>
        <end position="88"/>
    </location>
</feature>
<accession>A0A9W4GYK6</accession>
<evidence type="ECO:0000313" key="2">
    <source>
        <dbReference type="EMBL" id="CAG7600522.1"/>
    </source>
</evidence>